<feature type="chain" id="PRO_5025347921" description="Knottin scorpion toxin-like domain-containing protein" evidence="1">
    <location>
        <begin position="30"/>
        <end position="80"/>
    </location>
</feature>
<evidence type="ECO:0000256" key="1">
    <source>
        <dbReference type="SAM" id="SignalP"/>
    </source>
</evidence>
<sequence>MAKTLNSICFTALLLVVLLISAEIPKSEAQPCNRFLGEGAVANPCTNSACQTRCPVQYRGSCRATCEPHDGELHCHCYAR</sequence>
<dbReference type="EMBL" id="CACVBM020001917">
    <property type="protein sequence ID" value="CAA7062108.1"/>
    <property type="molecule type" value="Genomic_DNA"/>
</dbReference>
<evidence type="ECO:0000313" key="2">
    <source>
        <dbReference type="EMBL" id="CAA7062108.1"/>
    </source>
</evidence>
<reference evidence="2" key="1">
    <citation type="submission" date="2020-01" db="EMBL/GenBank/DDBJ databases">
        <authorList>
            <person name="Mishra B."/>
        </authorList>
    </citation>
    <scope>NUCLEOTIDE SEQUENCE [LARGE SCALE GENOMIC DNA]</scope>
</reference>
<name>A0A6D2KYI1_9BRAS</name>
<evidence type="ECO:0008006" key="4">
    <source>
        <dbReference type="Google" id="ProtNLM"/>
    </source>
</evidence>
<protein>
    <recommendedName>
        <fullName evidence="4">Knottin scorpion toxin-like domain-containing protein</fullName>
    </recommendedName>
</protein>
<evidence type="ECO:0000313" key="3">
    <source>
        <dbReference type="Proteomes" id="UP000467841"/>
    </source>
</evidence>
<feature type="signal peptide" evidence="1">
    <location>
        <begin position="1"/>
        <end position="29"/>
    </location>
</feature>
<comment type="caution">
    <text evidence="2">The sequence shown here is derived from an EMBL/GenBank/DDBJ whole genome shotgun (WGS) entry which is preliminary data.</text>
</comment>
<accession>A0A6D2KYI1</accession>
<organism evidence="2 3">
    <name type="scientific">Microthlaspi erraticum</name>
    <dbReference type="NCBI Taxonomy" id="1685480"/>
    <lineage>
        <taxon>Eukaryota</taxon>
        <taxon>Viridiplantae</taxon>
        <taxon>Streptophyta</taxon>
        <taxon>Embryophyta</taxon>
        <taxon>Tracheophyta</taxon>
        <taxon>Spermatophyta</taxon>
        <taxon>Magnoliopsida</taxon>
        <taxon>eudicotyledons</taxon>
        <taxon>Gunneridae</taxon>
        <taxon>Pentapetalae</taxon>
        <taxon>rosids</taxon>
        <taxon>malvids</taxon>
        <taxon>Brassicales</taxon>
        <taxon>Brassicaceae</taxon>
        <taxon>Coluteocarpeae</taxon>
        <taxon>Microthlaspi</taxon>
    </lineage>
</organism>
<dbReference type="AlphaFoldDB" id="A0A6D2KYI1"/>
<gene>
    <name evidence="2" type="ORF">MERR_LOCUS49344</name>
</gene>
<dbReference type="Proteomes" id="UP000467841">
    <property type="component" value="Unassembled WGS sequence"/>
</dbReference>
<proteinExistence type="predicted"/>
<dbReference type="OrthoDB" id="1024159at2759"/>
<keyword evidence="1" id="KW-0732">Signal</keyword>
<keyword evidence="3" id="KW-1185">Reference proteome</keyword>